<accession>A0A448WSZ9</accession>
<dbReference type="EMBL" id="CAAALY010041707">
    <property type="protein sequence ID" value="VEL19466.1"/>
    <property type="molecule type" value="Genomic_DNA"/>
</dbReference>
<evidence type="ECO:0000313" key="2">
    <source>
        <dbReference type="EMBL" id="VEL19466.1"/>
    </source>
</evidence>
<organism evidence="2 3">
    <name type="scientific">Protopolystoma xenopodis</name>
    <dbReference type="NCBI Taxonomy" id="117903"/>
    <lineage>
        <taxon>Eukaryota</taxon>
        <taxon>Metazoa</taxon>
        <taxon>Spiralia</taxon>
        <taxon>Lophotrochozoa</taxon>
        <taxon>Platyhelminthes</taxon>
        <taxon>Monogenea</taxon>
        <taxon>Polyopisthocotylea</taxon>
        <taxon>Polystomatidea</taxon>
        <taxon>Polystomatidae</taxon>
        <taxon>Protopolystoma</taxon>
    </lineage>
</organism>
<evidence type="ECO:0000256" key="1">
    <source>
        <dbReference type="SAM" id="MobiDB-lite"/>
    </source>
</evidence>
<gene>
    <name evidence="2" type="ORF">PXEA_LOCUS12906</name>
</gene>
<keyword evidence="3" id="KW-1185">Reference proteome</keyword>
<proteinExistence type="predicted"/>
<sequence>MRQKDGVPQDQEQNDDEDNDLLLVSAWAGISTTSLTGRVSPSKPEASDLCQARVMASSFHSTRTSLSGGGADDLNTFRDPEGDCIDASIHNSEVHLDRSGITGDGGTPDEFSTVPQSHCATRRATTSLPLSDTRRSESPARGDSSEFQTASESTHSSADRSSEPPPGNLILYSIFFYFS</sequence>
<dbReference type="AlphaFoldDB" id="A0A448WSZ9"/>
<protein>
    <submittedName>
        <fullName evidence="2">Uncharacterized protein</fullName>
    </submittedName>
</protein>
<feature type="compositionally biased region" description="Polar residues" evidence="1">
    <location>
        <begin position="113"/>
        <end position="130"/>
    </location>
</feature>
<name>A0A448WSZ9_9PLAT</name>
<reference evidence="2" key="1">
    <citation type="submission" date="2018-11" db="EMBL/GenBank/DDBJ databases">
        <authorList>
            <consortium name="Pathogen Informatics"/>
        </authorList>
    </citation>
    <scope>NUCLEOTIDE SEQUENCE</scope>
</reference>
<dbReference type="Proteomes" id="UP000784294">
    <property type="component" value="Unassembled WGS sequence"/>
</dbReference>
<feature type="region of interest" description="Disordered" evidence="1">
    <location>
        <begin position="96"/>
        <end position="168"/>
    </location>
</feature>
<evidence type="ECO:0000313" key="3">
    <source>
        <dbReference type="Proteomes" id="UP000784294"/>
    </source>
</evidence>
<feature type="compositionally biased region" description="Basic and acidic residues" evidence="1">
    <location>
        <begin position="132"/>
        <end position="144"/>
    </location>
</feature>
<feature type="compositionally biased region" description="Polar residues" evidence="1">
    <location>
        <begin position="145"/>
        <end position="156"/>
    </location>
</feature>
<comment type="caution">
    <text evidence="2">The sequence shown here is derived from an EMBL/GenBank/DDBJ whole genome shotgun (WGS) entry which is preliminary data.</text>
</comment>